<gene>
    <name evidence="6" type="ORF">K8V82_02855</name>
</gene>
<evidence type="ECO:0000256" key="4">
    <source>
        <dbReference type="SAM" id="Phobius"/>
    </source>
</evidence>
<evidence type="ECO:0000256" key="3">
    <source>
        <dbReference type="ARBA" id="ARBA00023125"/>
    </source>
</evidence>
<dbReference type="GO" id="GO:0005829">
    <property type="term" value="C:cytosol"/>
    <property type="evidence" value="ECO:0007669"/>
    <property type="project" value="TreeGrafter"/>
</dbReference>
<keyword evidence="4" id="KW-0812">Transmembrane</keyword>
<feature type="transmembrane region" description="Helical" evidence="4">
    <location>
        <begin position="17"/>
        <end position="39"/>
    </location>
</feature>
<protein>
    <recommendedName>
        <fullName evidence="5">DNA mismatch repair proteins mutS family domain-containing protein</fullName>
    </recommendedName>
</protein>
<dbReference type="SUPFAM" id="SSF52540">
    <property type="entry name" value="P-loop containing nucleoside triphosphate hydrolases"/>
    <property type="match status" value="1"/>
</dbReference>
<keyword evidence="1" id="KW-0547">Nucleotide-binding</keyword>
<evidence type="ECO:0000256" key="1">
    <source>
        <dbReference type="ARBA" id="ARBA00022741"/>
    </source>
</evidence>
<dbReference type="InterPro" id="IPR000432">
    <property type="entry name" value="DNA_mismatch_repair_MutS_C"/>
</dbReference>
<dbReference type="Proteomes" id="UP000769156">
    <property type="component" value="Unassembled WGS sequence"/>
</dbReference>
<dbReference type="PANTHER" id="PTHR11361">
    <property type="entry name" value="DNA MISMATCH REPAIR PROTEIN MUTS FAMILY MEMBER"/>
    <property type="match status" value="1"/>
</dbReference>
<proteinExistence type="predicted"/>
<dbReference type="EMBL" id="DYVY01000048">
    <property type="protein sequence ID" value="HJF93710.1"/>
    <property type="molecule type" value="Genomic_DNA"/>
</dbReference>
<keyword evidence="3" id="KW-0238">DNA-binding</keyword>
<dbReference type="PANTHER" id="PTHR11361:SF152">
    <property type="entry name" value="DNA MISMATCH REPAIR PROTEIN"/>
    <property type="match status" value="1"/>
</dbReference>
<dbReference type="GO" id="GO:0006298">
    <property type="term" value="P:mismatch repair"/>
    <property type="evidence" value="ECO:0007669"/>
    <property type="project" value="InterPro"/>
</dbReference>
<keyword evidence="4" id="KW-0472">Membrane</keyword>
<reference evidence="6" key="1">
    <citation type="journal article" date="2021" name="PeerJ">
        <title>Extensive microbial diversity within the chicken gut microbiome revealed by metagenomics and culture.</title>
        <authorList>
            <person name="Gilroy R."/>
            <person name="Ravi A."/>
            <person name="Getino M."/>
            <person name="Pursley I."/>
            <person name="Horton D.L."/>
            <person name="Alikhan N.F."/>
            <person name="Baker D."/>
            <person name="Gharbi K."/>
            <person name="Hall N."/>
            <person name="Watson M."/>
            <person name="Adriaenssens E.M."/>
            <person name="Foster-Nyarko E."/>
            <person name="Jarju S."/>
            <person name="Secka A."/>
            <person name="Antonio M."/>
            <person name="Oren A."/>
            <person name="Chaudhuri R.R."/>
            <person name="La Ragione R."/>
            <person name="Hildebrand F."/>
            <person name="Pallen M.J."/>
        </authorList>
    </citation>
    <scope>NUCLEOTIDE SEQUENCE</scope>
    <source>
        <strain evidence="6">ChiSjej5B23-16112</strain>
    </source>
</reference>
<organism evidence="6 7">
    <name type="scientific">Lachnoclostridium phocaeense</name>
    <dbReference type="NCBI Taxonomy" id="1871021"/>
    <lineage>
        <taxon>Bacteria</taxon>
        <taxon>Bacillati</taxon>
        <taxon>Bacillota</taxon>
        <taxon>Clostridia</taxon>
        <taxon>Lachnospirales</taxon>
        <taxon>Lachnospiraceae</taxon>
    </lineage>
</organism>
<reference evidence="6" key="2">
    <citation type="submission" date="2021-09" db="EMBL/GenBank/DDBJ databases">
        <authorList>
            <person name="Gilroy R."/>
        </authorList>
    </citation>
    <scope>NUCLEOTIDE SEQUENCE</scope>
    <source>
        <strain evidence="6">ChiSjej5B23-16112</strain>
    </source>
</reference>
<keyword evidence="2" id="KW-0067">ATP-binding</keyword>
<evidence type="ECO:0000256" key="2">
    <source>
        <dbReference type="ARBA" id="ARBA00022840"/>
    </source>
</evidence>
<dbReference type="Pfam" id="PF00488">
    <property type="entry name" value="MutS_V"/>
    <property type="match status" value="1"/>
</dbReference>
<dbReference type="GO" id="GO:0140664">
    <property type="term" value="F:ATP-dependent DNA damage sensor activity"/>
    <property type="evidence" value="ECO:0007669"/>
    <property type="project" value="InterPro"/>
</dbReference>
<dbReference type="InterPro" id="IPR027417">
    <property type="entry name" value="P-loop_NTPase"/>
</dbReference>
<evidence type="ECO:0000313" key="6">
    <source>
        <dbReference type="EMBL" id="HJF93710.1"/>
    </source>
</evidence>
<comment type="caution">
    <text evidence="6">The sequence shown here is derived from an EMBL/GenBank/DDBJ whole genome shotgun (WGS) entry which is preliminary data.</text>
</comment>
<dbReference type="AlphaFoldDB" id="A0A921I062"/>
<dbReference type="Gene3D" id="3.40.50.300">
    <property type="entry name" value="P-loop containing nucleotide triphosphate hydrolases"/>
    <property type="match status" value="1"/>
</dbReference>
<dbReference type="GO" id="GO:0005524">
    <property type="term" value="F:ATP binding"/>
    <property type="evidence" value="ECO:0007669"/>
    <property type="project" value="UniProtKB-KW"/>
</dbReference>
<dbReference type="GO" id="GO:0030983">
    <property type="term" value="F:mismatched DNA binding"/>
    <property type="evidence" value="ECO:0007669"/>
    <property type="project" value="InterPro"/>
</dbReference>
<dbReference type="SMART" id="SM00534">
    <property type="entry name" value="MUTSac"/>
    <property type="match status" value="1"/>
</dbReference>
<name>A0A921I062_9FIRM</name>
<accession>A0A921I062</accession>
<sequence length="411" mass="46036">MPELITEPEIFELEHPWVYRVLQALLIASLLGGLGAAIFFRNMEMLSSFLFLFLVNMCVYALKKNSYEINLEIISAVQALTSLAGNLAESDKICGGHFREKFRGTKEVAAKLNKTLRVLRKSQQSQYSTDLSELVRVYVKGAFLVDFVHYNRAMKEISAHRTEVLRILLITGELDVAVCAASLRRSLPLFCVPEYSGRRELELKDLYNPLIDEPVYNDLSLKTGCIITGSNASGKSTFIKAAAISAVLAASVHTCAASRARLYPFDVYTSIAIRDDLLAGESYFIKEIRSMERIIRKVDEGRPVLAVIDEILRGTNTKERIAASTAVLQYLREKGCLVIAATHDLEIAENLVSGPAGYEGFYFCEEAYEQGLAFEYKIHSGICRQTNAVRLLEVFGFPEEITREARRSLEE</sequence>
<keyword evidence="4" id="KW-1133">Transmembrane helix</keyword>
<feature type="domain" description="DNA mismatch repair proteins mutS family" evidence="5">
    <location>
        <begin position="222"/>
        <end position="410"/>
    </location>
</feature>
<evidence type="ECO:0000259" key="5">
    <source>
        <dbReference type="SMART" id="SM00534"/>
    </source>
</evidence>
<dbReference type="InterPro" id="IPR045076">
    <property type="entry name" value="MutS"/>
</dbReference>
<evidence type="ECO:0000313" key="7">
    <source>
        <dbReference type="Proteomes" id="UP000769156"/>
    </source>
</evidence>